<sequence length="108" mass="11271">MTVVQLNHLGGALAERPETANAVPYRDAGFLLRLLSPLDGTDVAAVRSLYGEVSGVLGPLVRGRSLNFSFGGGDRTAGFHEPETAKRLAGLVSQFDPAGLFGGPYEGV</sequence>
<protein>
    <submittedName>
        <fullName evidence="1">FAD-binding protein</fullName>
    </submittedName>
</protein>
<feature type="non-terminal residue" evidence="1">
    <location>
        <position position="1"/>
    </location>
</feature>
<name>A0A6G3XD45_9ACTN</name>
<dbReference type="EMBL" id="JAAGMN010005637">
    <property type="protein sequence ID" value="NEE15522.1"/>
    <property type="molecule type" value="Genomic_DNA"/>
</dbReference>
<reference evidence="1" key="1">
    <citation type="submission" date="2020-01" db="EMBL/GenBank/DDBJ databases">
        <title>Insect and environment-associated Actinomycetes.</title>
        <authorList>
            <person name="Currrie C."/>
            <person name="Chevrette M."/>
            <person name="Carlson C."/>
            <person name="Stubbendieck R."/>
            <person name="Wendt-Pienkowski E."/>
        </authorList>
    </citation>
    <scope>NUCLEOTIDE SEQUENCE</scope>
    <source>
        <strain evidence="1">SID7499</strain>
    </source>
</reference>
<gene>
    <name evidence="1" type="ORF">G3M58_54800</name>
</gene>
<organism evidence="1">
    <name type="scientific">Streptomyces sp. SID7499</name>
    <dbReference type="NCBI Taxonomy" id="2706086"/>
    <lineage>
        <taxon>Bacteria</taxon>
        <taxon>Bacillati</taxon>
        <taxon>Actinomycetota</taxon>
        <taxon>Actinomycetes</taxon>
        <taxon>Kitasatosporales</taxon>
        <taxon>Streptomycetaceae</taxon>
        <taxon>Streptomyces</taxon>
    </lineage>
</organism>
<evidence type="ECO:0000313" key="1">
    <source>
        <dbReference type="EMBL" id="NEE15522.1"/>
    </source>
</evidence>
<dbReference type="Gene3D" id="3.40.462.20">
    <property type="match status" value="1"/>
</dbReference>
<dbReference type="AlphaFoldDB" id="A0A6G3XD45"/>
<comment type="caution">
    <text evidence="1">The sequence shown here is derived from an EMBL/GenBank/DDBJ whole genome shotgun (WGS) entry which is preliminary data.</text>
</comment>
<proteinExistence type="predicted"/>
<accession>A0A6G3XD45</accession>